<evidence type="ECO:0000313" key="2">
    <source>
        <dbReference type="EMBL" id="CAB4153814.1"/>
    </source>
</evidence>
<proteinExistence type="predicted"/>
<reference evidence="2" key="1">
    <citation type="submission" date="2020-04" db="EMBL/GenBank/DDBJ databases">
        <authorList>
            <person name="Chiriac C."/>
            <person name="Salcher M."/>
            <person name="Ghai R."/>
            <person name="Kavagutti S V."/>
        </authorList>
    </citation>
    <scope>NUCLEOTIDE SEQUENCE</scope>
</reference>
<evidence type="ECO:0000256" key="1">
    <source>
        <dbReference type="SAM" id="MobiDB-lite"/>
    </source>
</evidence>
<dbReference type="EMBL" id="LR796597">
    <property type="protein sequence ID" value="CAB4153814.1"/>
    <property type="molecule type" value="Genomic_DNA"/>
</dbReference>
<feature type="region of interest" description="Disordered" evidence="1">
    <location>
        <begin position="218"/>
        <end position="238"/>
    </location>
</feature>
<sequence>MSKSKSKPMMLDVTRLLQDSSLMSMEQKGSFLTMLCIQHQNGFITQDQMKSICIAYGEHMQSICVAYGDIWMYEPLLESMQKQSEYSMNRKRNATSKKKPLVIPDSNSTSSDEAYGEHMVSICENDALSTNINNSNSNNINSNNINNNINIIKTKKNKKQGKPESVLQVLEYFSTIDGSESDANEFYDYYQSNGWKVGRTPMVDWLSSARNWMRRKSTYKNQNQNHKANESTTSKNGRFAISDAERILQQANDIASSENH</sequence>
<evidence type="ECO:0008006" key="3">
    <source>
        <dbReference type="Google" id="ProtNLM"/>
    </source>
</evidence>
<gene>
    <name evidence="2" type="ORF">UFOVP636_29</name>
</gene>
<feature type="compositionally biased region" description="Basic residues" evidence="1">
    <location>
        <begin position="89"/>
        <end position="100"/>
    </location>
</feature>
<feature type="compositionally biased region" description="Polar residues" evidence="1">
    <location>
        <begin position="219"/>
        <end position="236"/>
    </location>
</feature>
<feature type="region of interest" description="Disordered" evidence="1">
    <location>
        <begin position="87"/>
        <end position="114"/>
    </location>
</feature>
<organism evidence="2">
    <name type="scientific">uncultured Caudovirales phage</name>
    <dbReference type="NCBI Taxonomy" id="2100421"/>
    <lineage>
        <taxon>Viruses</taxon>
        <taxon>Duplodnaviria</taxon>
        <taxon>Heunggongvirae</taxon>
        <taxon>Uroviricota</taxon>
        <taxon>Caudoviricetes</taxon>
        <taxon>Peduoviridae</taxon>
        <taxon>Maltschvirus</taxon>
        <taxon>Maltschvirus maltsch</taxon>
    </lineage>
</organism>
<protein>
    <recommendedName>
        <fullName evidence="3">Lin1244/Lin1753-like N-terminal domain-containing protein</fullName>
    </recommendedName>
</protein>
<name>A0A6J5N405_9CAUD</name>
<accession>A0A6J5N405</accession>